<dbReference type="FunCoup" id="G8JWR0">
    <property type="interactions" value="171"/>
</dbReference>
<dbReference type="GO" id="GO:0000422">
    <property type="term" value="P:autophagy of mitochondrion"/>
    <property type="evidence" value="ECO:0007669"/>
    <property type="project" value="EnsemblFungi"/>
</dbReference>
<dbReference type="STRING" id="931890.G8JWR0"/>
<accession>G8JWR0</accession>
<dbReference type="PANTHER" id="PTHR13222">
    <property type="entry name" value="RB1-INDUCIBLE COILED-COIL"/>
    <property type="match status" value="1"/>
</dbReference>
<evidence type="ECO:0000313" key="14">
    <source>
        <dbReference type="Proteomes" id="UP000006790"/>
    </source>
</evidence>
<evidence type="ECO:0000256" key="2">
    <source>
        <dbReference type="ARBA" id="ARBA00009729"/>
    </source>
</evidence>
<feature type="coiled-coil region" evidence="10">
    <location>
        <begin position="645"/>
        <end position="721"/>
    </location>
</feature>
<dbReference type="eggNOG" id="ENOG502QVZE">
    <property type="taxonomic scope" value="Eukaryota"/>
</dbReference>
<dbReference type="InterPro" id="IPR045326">
    <property type="entry name" value="ATG17-like_dom"/>
</dbReference>
<evidence type="ECO:0000256" key="9">
    <source>
        <dbReference type="RuleBase" id="RU367075"/>
    </source>
</evidence>
<keyword evidence="5 9" id="KW-0926">Vacuole</keyword>
<evidence type="ECO:0000256" key="4">
    <source>
        <dbReference type="ARBA" id="ARBA00022448"/>
    </source>
</evidence>
<dbReference type="HOGENOM" id="CLU_272501_0_0_1"/>
<dbReference type="GO" id="GO:0034045">
    <property type="term" value="C:phagophore assembly site membrane"/>
    <property type="evidence" value="ECO:0007669"/>
    <property type="project" value="UniProtKB-SubCell"/>
</dbReference>
<dbReference type="GO" id="GO:1903599">
    <property type="term" value="P:positive regulation of autophagy of mitochondrion"/>
    <property type="evidence" value="ECO:0007669"/>
    <property type="project" value="UniProtKB-UniRule"/>
</dbReference>
<dbReference type="KEGG" id="erc:Ecym_7456"/>
<organism evidence="13 14">
    <name type="scientific">Eremothecium cymbalariae (strain CBS 270.75 / DBVPG 7215 / KCTC 17166 / NRRL Y-17582)</name>
    <name type="common">Yeast</name>
    <dbReference type="NCBI Taxonomy" id="931890"/>
    <lineage>
        <taxon>Eukaryota</taxon>
        <taxon>Fungi</taxon>
        <taxon>Dikarya</taxon>
        <taxon>Ascomycota</taxon>
        <taxon>Saccharomycotina</taxon>
        <taxon>Saccharomycetes</taxon>
        <taxon>Saccharomycetales</taxon>
        <taxon>Saccharomycetaceae</taxon>
        <taxon>Eremothecium</taxon>
    </lineage>
</organism>
<dbReference type="AlphaFoldDB" id="G8JWR0"/>
<dbReference type="OrthoDB" id="447953at2759"/>
<comment type="subcellular location">
    <subcellularLocation>
        <location evidence="9">Preautophagosomal structure membrane</location>
        <topology evidence="9">Peripheral membrane protein</topology>
    </subcellularLocation>
    <subcellularLocation>
        <location evidence="1 9">Vacuole membrane</location>
        <topology evidence="1 9">Peripheral membrane protein</topology>
    </subcellularLocation>
    <text evidence="9">During pexophagy, accumulates in the vacuolar membrane region, where the peroxisomes contact the vacuole.</text>
</comment>
<comment type="function">
    <text evidence="9">Involved in cytoplasm to vacuole transport (Cvt), pexophagy, mitophagy and nucleophagy. Recruits mitochondria for their selective degradation via autophagy (mitophagy) during starvation. Works as scaffold proteins that recruit ATG proteins to the pre-autophagosome (PAS), the site of vesicle/autophagosome formation. Required for the Cvt vesicles completion.</text>
</comment>
<dbReference type="GO" id="GO:0071957">
    <property type="term" value="C:old mitotic spindle pole body"/>
    <property type="evidence" value="ECO:0007669"/>
    <property type="project" value="EnsemblFungi"/>
</dbReference>
<evidence type="ECO:0000256" key="8">
    <source>
        <dbReference type="ARBA" id="ARBA00023054"/>
    </source>
</evidence>
<comment type="subunit">
    <text evidence="9">Homodimer.</text>
</comment>
<dbReference type="GO" id="GO:1990316">
    <property type="term" value="C:Atg1/ULK1 kinase complex"/>
    <property type="evidence" value="ECO:0007669"/>
    <property type="project" value="TreeGrafter"/>
</dbReference>
<dbReference type="GO" id="GO:0034517">
    <property type="term" value="P:ribophagy"/>
    <property type="evidence" value="ECO:0007669"/>
    <property type="project" value="EnsemblFungi"/>
</dbReference>
<keyword evidence="7 9" id="KW-0072">Autophagy</keyword>
<dbReference type="GO" id="GO:0031503">
    <property type="term" value="P:protein-containing complex localization"/>
    <property type="evidence" value="ECO:0007669"/>
    <property type="project" value="EnsemblFungi"/>
</dbReference>
<evidence type="ECO:0000256" key="3">
    <source>
        <dbReference type="ARBA" id="ARBA00013804"/>
    </source>
</evidence>
<feature type="domain" description="Autophagy-related protein 11 C-terminal" evidence="12">
    <location>
        <begin position="924"/>
        <end position="1084"/>
    </location>
</feature>
<evidence type="ECO:0000256" key="10">
    <source>
        <dbReference type="SAM" id="Coils"/>
    </source>
</evidence>
<keyword evidence="9" id="KW-0472">Membrane</keyword>
<dbReference type="GO" id="GO:2000786">
    <property type="term" value="P:positive regulation of autophagosome assembly"/>
    <property type="evidence" value="ECO:0007669"/>
    <property type="project" value="EnsemblFungi"/>
</dbReference>
<dbReference type="OMA" id="EIDVHYF"/>
<dbReference type="GO" id="GO:0019901">
    <property type="term" value="F:protein kinase binding"/>
    <property type="evidence" value="ECO:0007669"/>
    <property type="project" value="TreeGrafter"/>
</dbReference>
<keyword evidence="6 9" id="KW-0653">Protein transport</keyword>
<dbReference type="GO" id="GO:0005774">
    <property type="term" value="C:vacuolar membrane"/>
    <property type="evidence" value="ECO:0007669"/>
    <property type="project" value="UniProtKB-SubCell"/>
</dbReference>
<dbReference type="GO" id="GO:0060090">
    <property type="term" value="F:molecular adaptor activity"/>
    <property type="evidence" value="ECO:0007669"/>
    <property type="project" value="EnsemblFungi"/>
</dbReference>
<dbReference type="GO" id="GO:0032258">
    <property type="term" value="P:cytoplasm to vacuole targeting by the Cvt pathway"/>
    <property type="evidence" value="ECO:0007669"/>
    <property type="project" value="EnsemblFungi"/>
</dbReference>
<dbReference type="InParanoid" id="G8JWR0"/>
<evidence type="ECO:0000259" key="12">
    <source>
        <dbReference type="Pfam" id="PF10377"/>
    </source>
</evidence>
<proteinExistence type="inferred from homology"/>
<dbReference type="GO" id="GO:0000149">
    <property type="term" value="F:SNARE binding"/>
    <property type="evidence" value="ECO:0007669"/>
    <property type="project" value="EnsemblFungi"/>
</dbReference>
<dbReference type="GO" id="GO:0007059">
    <property type="term" value="P:chromosome segregation"/>
    <property type="evidence" value="ECO:0007669"/>
    <property type="project" value="EnsemblFungi"/>
</dbReference>
<evidence type="ECO:0000256" key="6">
    <source>
        <dbReference type="ARBA" id="ARBA00022927"/>
    </source>
</evidence>
<name>G8JWR0_ERECY</name>
<keyword evidence="4 9" id="KW-0813">Transport</keyword>
<gene>
    <name evidence="13" type="ordered locus">Ecym_7456</name>
</gene>
<evidence type="ECO:0000313" key="13">
    <source>
        <dbReference type="EMBL" id="AET41275.1"/>
    </source>
</evidence>
<comment type="similarity">
    <text evidence="2 9">Belongs to the ATG11 family.</text>
</comment>
<dbReference type="GO" id="GO:0000425">
    <property type="term" value="P:pexophagy"/>
    <property type="evidence" value="ECO:0007669"/>
    <property type="project" value="EnsemblFungi"/>
</dbReference>
<dbReference type="GO" id="GO:0006995">
    <property type="term" value="P:cellular response to nitrogen starvation"/>
    <property type="evidence" value="ECO:0007669"/>
    <property type="project" value="EnsemblFungi"/>
</dbReference>
<sequence length="1090" mass="125187">MFLKSMNQGDGNTQLVNAISGKCISTNIQYFITVEDLKRFITQQWLIPREEIFILLPYGTKFKKSNFHDMVSEAKKAHGGGKKPYRRDNINELYVFDRRLFDGAHEDVQSLLGVTGRHDEMTFVKPLVSPLLDVEIMNENDGDCCYRNAVSLLTTNLGWLSALEIDVHYFHDFLRDWIEQSKSMGKCLSVVLQYLELYSFDVEKIYNSNVEFVNNIHSHGAANSWRSRYRDSLEKIDAVGREGKLSQFLSFKRLVETSEKLKELDHTLNQKFIQFRKVLSDTYESRTRISLKIQEMSQRYHEDPSNYELEDQILSNFKELAQRVKDDTHAVIDQDLEESDQRMGESPLTLIKELKSSTLPTIYTIALSLFTQASKCNESKSALKHEMVVLLGDIASTQVQIVNLKNSLLKDITKGTQNLQSFELALSKVDDLPIVYGLYLIELYRRDNWFDEVDKYYRDHHQELQGIIQKEMAYRDKWLSDFLSFTDIFKWDDDKLQLPSVFLKGSTGESKKRIKITIDMIEEYISTLSKQNFSEDSLNLLRTNLDEICKSPNILGNLGACLPSSINSEGSSQELIKGYKNRIKKLESLLHNTHFSNVNSWPSGIFNNSTLNAFQNNIASINEKLMISEYRDKDSASANISKSVERELHAQVYDLQKQLETAKEENKRIQRQWKSSRAKLLNGEDERKAYKETLSMLNAELSNLISKQENQKAEVMKLNQEFKIKLEVITKDNNRLLNDVESWKGKYNGLNNIKEDLLTNLATMENRFVKERSKFDEEIGKLQGDIDELNSINQEAVVGSPTGTELVQEETLNVKNLKEVNKRLEADIYDIFASTVVILENIGLLLSRDQDYNLQITRVKGLRKRMDQSIVNDSALLNPLMVKSSVFQEMKDLYNSIKTNQRTEDHQKLVAFLEQLYSQKLFQSSVIKRFTDVETLAKKLRKENKAKKIIIEKNSKDRITFRNLKVGDIALFLPTRGPVGSMASSISSLNSSFSSVDLSTPPPGTQSMSKTATCKTARTKSTPWAAFTASELGVRYFLKDSDDLVKGKEWFVGKIRNMEKHTVTDEAHNPYKLPDGAVWYEVVAGFLEDN</sequence>
<dbReference type="GO" id="GO:0061709">
    <property type="term" value="P:reticulophagy"/>
    <property type="evidence" value="ECO:0007669"/>
    <property type="project" value="EnsemblFungi"/>
</dbReference>
<dbReference type="GO" id="GO:0034727">
    <property type="term" value="P:piecemeal microautophagy of the nucleus"/>
    <property type="evidence" value="ECO:0007669"/>
    <property type="project" value="EnsemblFungi"/>
</dbReference>
<protein>
    <recommendedName>
        <fullName evidence="3 9">Autophagy-related protein 11</fullName>
    </recommendedName>
</protein>
<dbReference type="EMBL" id="CP002503">
    <property type="protein sequence ID" value="AET41275.1"/>
    <property type="molecule type" value="Genomic_DNA"/>
</dbReference>
<evidence type="ECO:0000256" key="7">
    <source>
        <dbReference type="ARBA" id="ARBA00023006"/>
    </source>
</evidence>
<feature type="domain" description="Autophagy protein ATG17-like" evidence="11">
    <location>
        <begin position="154"/>
        <end position="485"/>
    </location>
</feature>
<dbReference type="RefSeq" id="XP_003648092.1">
    <property type="nucleotide sequence ID" value="XM_003648044.1"/>
</dbReference>
<evidence type="ECO:0000256" key="5">
    <source>
        <dbReference type="ARBA" id="ARBA00022554"/>
    </source>
</evidence>
<dbReference type="Pfam" id="PF10377">
    <property type="entry name" value="ATG11"/>
    <property type="match status" value="1"/>
</dbReference>
<evidence type="ECO:0000256" key="1">
    <source>
        <dbReference type="ARBA" id="ARBA00004148"/>
    </source>
</evidence>
<reference evidence="14" key="1">
    <citation type="journal article" date="2012" name="G3 (Bethesda)">
        <title>Pichia sorbitophila, an interspecies yeast hybrid reveals early steps of genome resolution following polyploidization.</title>
        <authorList>
            <person name="Leh Louis V."/>
            <person name="Despons L."/>
            <person name="Friedrich A."/>
            <person name="Martin T."/>
            <person name="Durrens P."/>
            <person name="Casaregola S."/>
            <person name="Neuveglise C."/>
            <person name="Fairhead C."/>
            <person name="Marck C."/>
            <person name="Cruz J.A."/>
            <person name="Straub M.L."/>
            <person name="Kugler V."/>
            <person name="Sacerdot C."/>
            <person name="Uzunov Z."/>
            <person name="Thierry A."/>
            <person name="Weiss S."/>
            <person name="Bleykasten C."/>
            <person name="De Montigny J."/>
            <person name="Jacques N."/>
            <person name="Jung P."/>
            <person name="Lemaire M."/>
            <person name="Mallet S."/>
            <person name="Morel G."/>
            <person name="Richard G.F."/>
            <person name="Sarkar A."/>
            <person name="Savel G."/>
            <person name="Schacherer J."/>
            <person name="Seret M.L."/>
            <person name="Talla E."/>
            <person name="Samson G."/>
            <person name="Jubin C."/>
            <person name="Poulain J."/>
            <person name="Vacherie B."/>
            <person name="Barbe V."/>
            <person name="Pelletier E."/>
            <person name="Sherman D.J."/>
            <person name="Westhof E."/>
            <person name="Weissenbach J."/>
            <person name="Baret P.V."/>
            <person name="Wincker P."/>
            <person name="Gaillardin C."/>
            <person name="Dujon B."/>
            <person name="Souciet J.L."/>
        </authorList>
    </citation>
    <scope>NUCLEOTIDE SEQUENCE [LARGE SCALE GENOMIC DNA]</scope>
    <source>
        <strain evidence="14">CBS 270.75 / DBVPG 7215 / KCTC 17166 / NRRL Y-17582</strain>
    </source>
</reference>
<dbReference type="InterPro" id="IPR040040">
    <property type="entry name" value="ATG11"/>
</dbReference>
<evidence type="ECO:0000259" key="11">
    <source>
        <dbReference type="Pfam" id="PF04108"/>
    </source>
</evidence>
<dbReference type="InterPro" id="IPR019460">
    <property type="entry name" value="Atg11_C"/>
</dbReference>
<dbReference type="Pfam" id="PF04108">
    <property type="entry name" value="ATG17_like"/>
    <property type="match status" value="1"/>
</dbReference>
<dbReference type="PANTHER" id="PTHR13222:SF1">
    <property type="entry name" value="RB1-INDUCIBLE COILED-COIL PROTEIN 1"/>
    <property type="match status" value="1"/>
</dbReference>
<dbReference type="GO" id="GO:0034497">
    <property type="term" value="P:protein localization to phagophore assembly site"/>
    <property type="evidence" value="ECO:0007669"/>
    <property type="project" value="EnsemblFungi"/>
</dbReference>
<dbReference type="Proteomes" id="UP000006790">
    <property type="component" value="Chromosome 7"/>
</dbReference>
<keyword evidence="8 10" id="KW-0175">Coiled coil</keyword>
<keyword evidence="14" id="KW-1185">Reference proteome</keyword>
<dbReference type="GeneID" id="11472663"/>